<organism evidence="2 3">
    <name type="scientific">Perkinsus olseni</name>
    <name type="common">Perkinsus atlanticus</name>
    <dbReference type="NCBI Taxonomy" id="32597"/>
    <lineage>
        <taxon>Eukaryota</taxon>
        <taxon>Sar</taxon>
        <taxon>Alveolata</taxon>
        <taxon>Perkinsozoa</taxon>
        <taxon>Perkinsea</taxon>
        <taxon>Perkinsida</taxon>
        <taxon>Perkinsidae</taxon>
        <taxon>Perkinsus</taxon>
    </lineage>
</organism>
<dbReference type="AlphaFoldDB" id="A0A7J6S6Q3"/>
<feature type="region of interest" description="Disordered" evidence="1">
    <location>
        <begin position="174"/>
        <end position="204"/>
    </location>
</feature>
<evidence type="ECO:0000313" key="2">
    <source>
        <dbReference type="EMBL" id="KAF4727730.1"/>
    </source>
</evidence>
<evidence type="ECO:0000256" key="1">
    <source>
        <dbReference type="SAM" id="MobiDB-lite"/>
    </source>
</evidence>
<name>A0A7J6S6Q3_PEROL</name>
<gene>
    <name evidence="2" type="ORF">FOZ63_005803</name>
</gene>
<dbReference type="Proteomes" id="UP000553632">
    <property type="component" value="Unassembled WGS sequence"/>
</dbReference>
<accession>A0A7J6S6Q3</accession>
<protein>
    <submittedName>
        <fullName evidence="2">Uncharacterized protein</fullName>
    </submittedName>
</protein>
<feature type="non-terminal residue" evidence="2">
    <location>
        <position position="1"/>
    </location>
</feature>
<feature type="non-terminal residue" evidence="2">
    <location>
        <position position="256"/>
    </location>
</feature>
<keyword evidence="3" id="KW-1185">Reference proteome</keyword>
<dbReference type="EMBL" id="JABANO010020897">
    <property type="protein sequence ID" value="KAF4727730.1"/>
    <property type="molecule type" value="Genomic_DNA"/>
</dbReference>
<sequence length="256" mass="29022">DEFDRVPDTEKRLARYAYPTVAGLLLAWPGDSGRTGDSQNARIPPNSVQEIEAGHQTVERECVKPSRSAGASPGMTEELRVEDYRPILDQISYRFQGLEVPKSMLMVLSTAANAVLPEPHRKDNNVHCGSIGAFYKDRLCGRHHTVGSEKMISQQLLIRARDVLASVRLERTTTDCKRSRPTRSRSSGGLGDHTVTRSKQEEDDNLAGRILPGVDYQSVVVDRLECRFQILYHRTEWPRSIRLWTIDVLHYPRNEE</sequence>
<comment type="caution">
    <text evidence="2">The sequence shown here is derived from an EMBL/GenBank/DDBJ whole genome shotgun (WGS) entry which is preliminary data.</text>
</comment>
<evidence type="ECO:0000313" key="3">
    <source>
        <dbReference type="Proteomes" id="UP000553632"/>
    </source>
</evidence>
<proteinExistence type="predicted"/>
<reference evidence="2 3" key="1">
    <citation type="submission" date="2020-04" db="EMBL/GenBank/DDBJ databases">
        <title>Perkinsus olseni comparative genomics.</title>
        <authorList>
            <person name="Bogema D.R."/>
        </authorList>
    </citation>
    <scope>NUCLEOTIDE SEQUENCE [LARGE SCALE GENOMIC DNA]</scope>
    <source>
        <strain evidence="2 3">ATCC PRA-207</strain>
    </source>
</reference>